<gene>
    <name evidence="1" type="ordered locus">STH1185</name>
</gene>
<organism evidence="1 2">
    <name type="scientific">Symbiobacterium thermophilum (strain DSM 24528 / JCM 14929 / IAM 14863 / T)</name>
    <dbReference type="NCBI Taxonomy" id="292459"/>
    <lineage>
        <taxon>Bacteria</taxon>
        <taxon>Bacillati</taxon>
        <taxon>Bacillota</taxon>
        <taxon>Clostridia</taxon>
        <taxon>Eubacteriales</taxon>
        <taxon>Symbiobacteriaceae</taxon>
        <taxon>Symbiobacterium</taxon>
    </lineage>
</organism>
<reference evidence="1 2" key="1">
    <citation type="journal article" date="2004" name="Nucleic Acids Res.">
        <title>Genome sequence of Symbiobacterium thermophilum, an uncultivable bacterium that depends on microbial commensalism.</title>
        <authorList>
            <person name="Ueda K."/>
            <person name="Yamashita A."/>
            <person name="Ishikawa J."/>
            <person name="Shimada M."/>
            <person name="Watsuji T."/>
            <person name="Morimura K."/>
            <person name="Ikeda H."/>
            <person name="Hattori M."/>
            <person name="Beppu T."/>
        </authorList>
    </citation>
    <scope>NUCLEOTIDE SEQUENCE [LARGE SCALE GENOMIC DNA]</scope>
    <source>
        <strain evidence="2">T / IAM 14863</strain>
    </source>
</reference>
<evidence type="ECO:0000313" key="1">
    <source>
        <dbReference type="EMBL" id="BAD40170.1"/>
    </source>
</evidence>
<dbReference type="EMBL" id="AP006840">
    <property type="protein sequence ID" value="BAD40170.1"/>
    <property type="molecule type" value="Genomic_DNA"/>
</dbReference>
<proteinExistence type="predicted"/>
<evidence type="ECO:0000313" key="2">
    <source>
        <dbReference type="Proteomes" id="UP000000417"/>
    </source>
</evidence>
<dbReference type="AlphaFoldDB" id="Q67Q73"/>
<keyword evidence="2" id="KW-1185">Reference proteome</keyword>
<dbReference type="Proteomes" id="UP000000417">
    <property type="component" value="Chromosome"/>
</dbReference>
<accession>Q67Q73</accession>
<protein>
    <submittedName>
        <fullName evidence="1">Uncharacterized protein</fullName>
    </submittedName>
</protein>
<name>Q67Q73_SYMTH</name>
<sequence length="169" mass="18383">MALSSIHAAQAGSSIRPTWSNIAFNSAAVAGSIRLARSAPPSFTRREAAAQRAENWPSLAATWGMDSTWYRSQTARDIGTSDLSRALLTMRPLISDATFPGLLPYTRTRWAKGSIRADQVSADPPEPWFQRVGRTQATCRELRPGATRRSRSTGSPARWCCAACSQSTP</sequence>
<dbReference type="KEGG" id="sth:STH1185"/>
<dbReference type="HOGENOM" id="CLU_1577700_0_0_9"/>
<dbReference type="STRING" id="292459.STH1185"/>